<dbReference type="Pfam" id="PF13432">
    <property type="entry name" value="TPR_16"/>
    <property type="match status" value="1"/>
</dbReference>
<dbReference type="Gene3D" id="1.25.40.10">
    <property type="entry name" value="Tetratricopeptide repeat domain"/>
    <property type="match status" value="1"/>
</dbReference>
<dbReference type="InterPro" id="IPR011990">
    <property type="entry name" value="TPR-like_helical_dom_sf"/>
</dbReference>
<evidence type="ECO:0000313" key="2">
    <source>
        <dbReference type="EMBL" id="GAU97435.1"/>
    </source>
</evidence>
<dbReference type="InterPro" id="IPR019734">
    <property type="entry name" value="TPR_rpt"/>
</dbReference>
<protein>
    <submittedName>
        <fullName evidence="2">Uncharacterized protein</fullName>
    </submittedName>
</protein>
<evidence type="ECO:0000313" key="3">
    <source>
        <dbReference type="Proteomes" id="UP000186922"/>
    </source>
</evidence>
<dbReference type="SMART" id="SM00028">
    <property type="entry name" value="TPR"/>
    <property type="match status" value="4"/>
</dbReference>
<feature type="repeat" description="TPR" evidence="1">
    <location>
        <begin position="190"/>
        <end position="223"/>
    </location>
</feature>
<reference evidence="2 3" key="1">
    <citation type="journal article" date="2016" name="Nat. Commun.">
        <title>Extremotolerant tardigrade genome and improved radiotolerance of human cultured cells by tardigrade-unique protein.</title>
        <authorList>
            <person name="Hashimoto T."/>
            <person name="Horikawa D.D."/>
            <person name="Saito Y."/>
            <person name="Kuwahara H."/>
            <person name="Kozuka-Hata H."/>
            <person name="Shin-I T."/>
            <person name="Minakuchi Y."/>
            <person name="Ohishi K."/>
            <person name="Motoyama A."/>
            <person name="Aizu T."/>
            <person name="Enomoto A."/>
            <person name="Kondo K."/>
            <person name="Tanaka S."/>
            <person name="Hara Y."/>
            <person name="Koshikawa S."/>
            <person name="Sagara H."/>
            <person name="Miura T."/>
            <person name="Yokobori S."/>
            <person name="Miyagawa K."/>
            <person name="Suzuki Y."/>
            <person name="Kubo T."/>
            <person name="Oyama M."/>
            <person name="Kohara Y."/>
            <person name="Fujiyama A."/>
            <person name="Arakawa K."/>
            <person name="Katayama T."/>
            <person name="Toyoda A."/>
            <person name="Kunieda T."/>
        </authorList>
    </citation>
    <scope>NUCLEOTIDE SEQUENCE [LARGE SCALE GENOMIC DNA]</scope>
    <source>
        <strain evidence="2 3">YOKOZUNA-1</strain>
    </source>
</reference>
<dbReference type="PANTHER" id="PTHR44117">
    <property type="entry name" value="INTRAFLAGELLAR TRANSPORT PROTEIN 88 HOMOLOG"/>
    <property type="match status" value="1"/>
</dbReference>
<dbReference type="GO" id="GO:0019894">
    <property type="term" value="F:kinesin binding"/>
    <property type="evidence" value="ECO:0007669"/>
    <property type="project" value="TreeGrafter"/>
</dbReference>
<dbReference type="EMBL" id="BDGG01000004">
    <property type="protein sequence ID" value="GAU97435.1"/>
    <property type="molecule type" value="Genomic_DNA"/>
</dbReference>
<name>A0A1D1V9G4_RAMVA</name>
<dbReference type="PANTHER" id="PTHR44117:SF1">
    <property type="entry name" value="INTRAFLAGELLAR TRANSPORT PROTEIN 88 HOMOLOG"/>
    <property type="match status" value="1"/>
</dbReference>
<dbReference type="PROSITE" id="PS50005">
    <property type="entry name" value="TPR"/>
    <property type="match status" value="3"/>
</dbReference>
<organism evidence="2 3">
    <name type="scientific">Ramazzottius varieornatus</name>
    <name type="common">Water bear</name>
    <name type="synonym">Tardigrade</name>
    <dbReference type="NCBI Taxonomy" id="947166"/>
    <lineage>
        <taxon>Eukaryota</taxon>
        <taxon>Metazoa</taxon>
        <taxon>Ecdysozoa</taxon>
        <taxon>Tardigrada</taxon>
        <taxon>Eutardigrada</taxon>
        <taxon>Parachela</taxon>
        <taxon>Hypsibioidea</taxon>
        <taxon>Ramazzottiidae</taxon>
        <taxon>Ramazzottius</taxon>
    </lineage>
</organism>
<keyword evidence="1" id="KW-0802">TPR repeat</keyword>
<proteinExistence type="predicted"/>
<feature type="repeat" description="TPR" evidence="1">
    <location>
        <begin position="258"/>
        <end position="291"/>
    </location>
</feature>
<dbReference type="OrthoDB" id="1926212at2759"/>
<dbReference type="AlphaFoldDB" id="A0A1D1V9G4"/>
<sequence length="506" mass="57271">MILQDAPYSAKAAFNSLVALVAMKAPENKLQQSYTKLLGVQLPVSLDKRPSSSAPGQLSVGQMQDATSRLWPKIQMEHYVRYIRNASQLMAHRNPDVIAGYDQCIEELGESKWASAVIPALEMAKALLYLEQQNLTKAMEILSSHDRDEEEDVFRSQYCDLLCFLTFHRNNVQEAREFAKRSYASNKLSLQACTNLGSVEYAEANYAEALHYFQEAAMLNSADFRSSYYAGMALKGLGNPQDAMTIFQKLYSAHGQRPTVLFQIAQLYEEAEQFAEAFAFFEKIFALYPGEPLVLQRLGQLAHKLGDTGAALWYYNESHRVCPTNLEVLNWLGRFFVTSQFPEKAITYFAQAADLEPQTAKWGLLMANAMRRAGHLTDAYNAFVDLHHRFPDNIDCREKSFMTHFRASLVWVASKFPSFRGCRPEVADSDVTRTTGGANRHREIPKRIAVRLSPGFLSRSCASVAGIDSQHYSEFWRWSTDHWSKSHFRSSYVGLPKPEERQSGPG</sequence>
<dbReference type="STRING" id="947166.A0A1D1V9G4"/>
<dbReference type="GO" id="GO:0036064">
    <property type="term" value="C:ciliary basal body"/>
    <property type="evidence" value="ECO:0007669"/>
    <property type="project" value="TreeGrafter"/>
</dbReference>
<dbReference type="GO" id="GO:1905515">
    <property type="term" value="P:non-motile cilium assembly"/>
    <property type="evidence" value="ECO:0007669"/>
    <property type="project" value="TreeGrafter"/>
</dbReference>
<comment type="caution">
    <text evidence="2">The sequence shown here is derived from an EMBL/GenBank/DDBJ whole genome shotgun (WGS) entry which is preliminary data.</text>
</comment>
<dbReference type="GO" id="GO:0097546">
    <property type="term" value="C:ciliary base"/>
    <property type="evidence" value="ECO:0007669"/>
    <property type="project" value="TreeGrafter"/>
</dbReference>
<dbReference type="SUPFAM" id="SSF48452">
    <property type="entry name" value="TPR-like"/>
    <property type="match status" value="1"/>
</dbReference>
<dbReference type="Proteomes" id="UP000186922">
    <property type="component" value="Unassembled WGS sequence"/>
</dbReference>
<dbReference type="GO" id="GO:0005814">
    <property type="term" value="C:centriole"/>
    <property type="evidence" value="ECO:0007669"/>
    <property type="project" value="TreeGrafter"/>
</dbReference>
<evidence type="ECO:0000256" key="1">
    <source>
        <dbReference type="PROSITE-ProRule" id="PRU00339"/>
    </source>
</evidence>
<dbReference type="GO" id="GO:0097730">
    <property type="term" value="C:non-motile cilium"/>
    <property type="evidence" value="ECO:0007669"/>
    <property type="project" value="TreeGrafter"/>
</dbReference>
<feature type="repeat" description="TPR" evidence="1">
    <location>
        <begin position="326"/>
        <end position="359"/>
    </location>
</feature>
<accession>A0A1D1V9G4</accession>
<dbReference type="GO" id="GO:0042073">
    <property type="term" value="P:intraciliary transport"/>
    <property type="evidence" value="ECO:0007669"/>
    <property type="project" value="TreeGrafter"/>
</dbReference>
<dbReference type="Pfam" id="PF13428">
    <property type="entry name" value="TPR_14"/>
    <property type="match status" value="1"/>
</dbReference>
<gene>
    <name evidence="2" type="primary">RvY_08731</name>
    <name evidence="2" type="synonym">RvY_08731.1</name>
    <name evidence="2" type="ORF">RvY_08731-1</name>
</gene>
<keyword evidence="3" id="KW-1185">Reference proteome</keyword>